<protein>
    <recommendedName>
        <fullName evidence="4">laccase</fullName>
        <ecNumber evidence="4">1.10.3.2</ecNumber>
    </recommendedName>
</protein>
<evidence type="ECO:0000256" key="11">
    <source>
        <dbReference type="ARBA" id="ARBA00023180"/>
    </source>
</evidence>
<dbReference type="PANTHER" id="PTHR11709">
    <property type="entry name" value="MULTI-COPPER OXIDASE"/>
    <property type="match status" value="1"/>
</dbReference>
<dbReference type="FunFam" id="2.60.40.420:FF:000038">
    <property type="entry name" value="Extracellular dihydrogeodin oxidase/laccase"/>
    <property type="match status" value="1"/>
</dbReference>
<dbReference type="AlphaFoldDB" id="A0A3D8QVJ9"/>
<keyword evidence="10" id="KW-1015">Disulfide bond</keyword>
<comment type="caution">
    <text evidence="17">The sequence shown here is derived from an EMBL/GenBank/DDBJ whole genome shotgun (WGS) entry which is preliminary data.</text>
</comment>
<keyword evidence="18" id="KW-1185">Reference proteome</keyword>
<dbReference type="EC" id="1.10.3.2" evidence="4"/>
<evidence type="ECO:0000256" key="13">
    <source>
        <dbReference type="SAM" id="MobiDB-lite"/>
    </source>
</evidence>
<comment type="similarity">
    <text evidence="3">Belongs to the multicopper oxidase family.</text>
</comment>
<dbReference type="GO" id="GO:0005507">
    <property type="term" value="F:copper ion binding"/>
    <property type="evidence" value="ECO:0007669"/>
    <property type="project" value="InterPro"/>
</dbReference>
<comment type="cofactor">
    <cofactor evidence="2">
        <name>Cu cation</name>
        <dbReference type="ChEBI" id="CHEBI:23378"/>
    </cofactor>
</comment>
<dbReference type="Pfam" id="PF00394">
    <property type="entry name" value="Cu-oxidase"/>
    <property type="match status" value="1"/>
</dbReference>
<dbReference type="InterPro" id="IPR008972">
    <property type="entry name" value="Cupredoxin"/>
</dbReference>
<name>A0A3D8QVJ9_9EURO</name>
<evidence type="ECO:0000259" key="14">
    <source>
        <dbReference type="Pfam" id="PF00394"/>
    </source>
</evidence>
<evidence type="ECO:0000256" key="2">
    <source>
        <dbReference type="ARBA" id="ARBA00001935"/>
    </source>
</evidence>
<dbReference type="SUPFAM" id="SSF49503">
    <property type="entry name" value="Cupredoxins"/>
    <property type="match status" value="3"/>
</dbReference>
<evidence type="ECO:0000313" key="18">
    <source>
        <dbReference type="Proteomes" id="UP000256690"/>
    </source>
</evidence>
<dbReference type="GO" id="GO:0052716">
    <property type="term" value="F:hydroquinone:oxygen oxidoreductase activity"/>
    <property type="evidence" value="ECO:0007669"/>
    <property type="project" value="UniProtKB-EC"/>
</dbReference>
<evidence type="ECO:0000256" key="5">
    <source>
        <dbReference type="ARBA" id="ARBA00022723"/>
    </source>
</evidence>
<dbReference type="CDD" id="cd13854">
    <property type="entry name" value="CuRO_1_MaLCC_like"/>
    <property type="match status" value="1"/>
</dbReference>
<evidence type="ECO:0000256" key="3">
    <source>
        <dbReference type="ARBA" id="ARBA00010609"/>
    </source>
</evidence>
<keyword evidence="6" id="KW-0732">Signal</keyword>
<feature type="compositionally biased region" description="Low complexity" evidence="13">
    <location>
        <begin position="134"/>
        <end position="178"/>
    </location>
</feature>
<evidence type="ECO:0000256" key="7">
    <source>
        <dbReference type="ARBA" id="ARBA00022737"/>
    </source>
</evidence>
<dbReference type="RefSeq" id="XP_026599824.1">
    <property type="nucleotide sequence ID" value="XM_026751476.1"/>
</dbReference>
<evidence type="ECO:0000256" key="10">
    <source>
        <dbReference type="ARBA" id="ARBA00023157"/>
    </source>
</evidence>
<dbReference type="InterPro" id="IPR001117">
    <property type="entry name" value="Cu-oxidase_2nd"/>
</dbReference>
<gene>
    <name evidence="17" type="ORF">DSM5745_09460</name>
</gene>
<evidence type="ECO:0000313" key="17">
    <source>
        <dbReference type="EMBL" id="RDW65721.1"/>
    </source>
</evidence>
<dbReference type="Proteomes" id="UP000256690">
    <property type="component" value="Unassembled WGS sequence"/>
</dbReference>
<keyword evidence="12" id="KW-0439">Lignin degradation</keyword>
<dbReference type="InterPro" id="IPR011707">
    <property type="entry name" value="Cu-oxidase-like_N"/>
</dbReference>
<accession>A0A3D8QVJ9</accession>
<evidence type="ECO:0000256" key="8">
    <source>
        <dbReference type="ARBA" id="ARBA00023002"/>
    </source>
</evidence>
<keyword evidence="9" id="KW-0186">Copper</keyword>
<feature type="domain" description="Plastocyanin-like" evidence="15">
    <location>
        <begin position="566"/>
        <end position="685"/>
    </location>
</feature>
<comment type="catalytic activity">
    <reaction evidence="1">
        <text>4 hydroquinone + O2 = 4 benzosemiquinone + 2 H2O</text>
        <dbReference type="Rhea" id="RHEA:11276"/>
        <dbReference type="ChEBI" id="CHEBI:15377"/>
        <dbReference type="ChEBI" id="CHEBI:15379"/>
        <dbReference type="ChEBI" id="CHEBI:17594"/>
        <dbReference type="ChEBI" id="CHEBI:17977"/>
        <dbReference type="EC" id="1.10.3.2"/>
    </reaction>
</comment>
<dbReference type="CDD" id="cd13901">
    <property type="entry name" value="CuRO_3_MaLCC_like"/>
    <property type="match status" value="1"/>
</dbReference>
<evidence type="ECO:0000256" key="1">
    <source>
        <dbReference type="ARBA" id="ARBA00000349"/>
    </source>
</evidence>
<dbReference type="EMBL" id="PVWQ01000013">
    <property type="protein sequence ID" value="RDW65721.1"/>
    <property type="molecule type" value="Genomic_DNA"/>
</dbReference>
<organism evidence="17 18">
    <name type="scientific">Aspergillus mulundensis</name>
    <dbReference type="NCBI Taxonomy" id="1810919"/>
    <lineage>
        <taxon>Eukaryota</taxon>
        <taxon>Fungi</taxon>
        <taxon>Dikarya</taxon>
        <taxon>Ascomycota</taxon>
        <taxon>Pezizomycotina</taxon>
        <taxon>Eurotiomycetes</taxon>
        <taxon>Eurotiomycetidae</taxon>
        <taxon>Eurotiales</taxon>
        <taxon>Aspergillaceae</taxon>
        <taxon>Aspergillus</taxon>
        <taxon>Aspergillus subgen. Nidulantes</taxon>
    </lineage>
</organism>
<feature type="region of interest" description="Disordered" evidence="13">
    <location>
        <begin position="112"/>
        <end position="194"/>
    </location>
</feature>
<proteinExistence type="inferred from homology"/>
<dbReference type="Gene3D" id="2.60.40.420">
    <property type="entry name" value="Cupredoxins - blue copper proteins"/>
    <property type="match status" value="3"/>
</dbReference>
<keyword evidence="11" id="KW-0325">Glycoprotein</keyword>
<keyword evidence="8" id="KW-0560">Oxidoreductase</keyword>
<dbReference type="InterPro" id="IPR045087">
    <property type="entry name" value="Cu-oxidase_fam"/>
</dbReference>
<dbReference type="GeneID" id="38119830"/>
<evidence type="ECO:0000259" key="15">
    <source>
        <dbReference type="Pfam" id="PF07731"/>
    </source>
</evidence>
<evidence type="ECO:0000256" key="9">
    <source>
        <dbReference type="ARBA" id="ARBA00023008"/>
    </source>
</evidence>
<keyword evidence="7" id="KW-0677">Repeat</keyword>
<sequence length="720" mass="79847">MRPVDDGVEHVALVACLTRPAGRDAGRRMMPGTYRYNGRKWAAAVVAGNGLSWKCYLVMEAEACLVSTRYPMRSFLLLVLALCASASWVFEHDFQAEERSLLFGTDVSPLKRRQEEGTASDSDSDVSIAGGGRPRPTSTSTRTTSTRTRTRTRSTSTSTSTRTRSTSTRTTTTSTSTTSPPPSTGTPCAGNTPDTRSEWCDHSIDTNWAEITPDTGVTREYWLTLDEMTAAPDGISRPVVAVNGTIPGPTITADWGDELIIHIKNNLHETLNGSTIHWHGLWQRGTNEHDGVVSITQCPITPGHEYTYRFRAQQYGTTWYHSHISLQAWDGIIGPIVIHGPATANYDVDGGTVFLNDWTHRTMEELFWYAQTVGPPLLNNSLINGMGVYGSGESQTGERFSMKVEEGTSYRLRLINGAIDTVYKFMIDEHELTVIAMDLVPVKPFKATSVSLAMGQRYDVIVTANRDSKASNFWLRTIPQQSCSDIEDPGNIAGIFYYGDTPDTPKTQPFSFVDSCNDEPMASLIPHVPMDVQPPDYYDNTLATIGFNEKNYFRWLLNSTTMQVYWDDPTLLQILNGEDTFANSSAVISLPRANEWVYLIVNTTLPVSHPIHLHGHDFAILAQGTNPWDGTLQTSNPPRRDTAILPGNGYLVMAWETDNPGAWLMHCHIGWHTTEGFALQFVERIDEVRDIVDGGFVGDACRTWGGYDEEFGVEQHDSGV</sequence>
<dbReference type="CDD" id="cd13880">
    <property type="entry name" value="CuRO_2_MaLCC_like"/>
    <property type="match status" value="1"/>
</dbReference>
<reference evidence="17 18" key="1">
    <citation type="journal article" date="2018" name="IMA Fungus">
        <title>IMA Genome-F 9: Draft genome sequence of Annulohypoxylon stygium, Aspergillus mulundensis, Berkeleyomyces basicola (syn. Thielaviopsis basicola), Ceratocystis smalleyi, two Cercospora beticola strains, Coleophoma cylindrospora, Fusarium fracticaudum, Phialophora cf. hyalina, and Morchella septimelata.</title>
        <authorList>
            <person name="Wingfield B.D."/>
            <person name="Bills G.F."/>
            <person name="Dong Y."/>
            <person name="Huang W."/>
            <person name="Nel W.J."/>
            <person name="Swalarsk-Parry B.S."/>
            <person name="Vaghefi N."/>
            <person name="Wilken P.M."/>
            <person name="An Z."/>
            <person name="de Beer Z.W."/>
            <person name="De Vos L."/>
            <person name="Chen L."/>
            <person name="Duong T.A."/>
            <person name="Gao Y."/>
            <person name="Hammerbacher A."/>
            <person name="Kikkert J.R."/>
            <person name="Li Y."/>
            <person name="Li H."/>
            <person name="Li K."/>
            <person name="Li Q."/>
            <person name="Liu X."/>
            <person name="Ma X."/>
            <person name="Naidoo K."/>
            <person name="Pethybridge S.J."/>
            <person name="Sun J."/>
            <person name="Steenkamp E.T."/>
            <person name="van der Nest M.A."/>
            <person name="van Wyk S."/>
            <person name="Wingfield M.J."/>
            <person name="Xiong C."/>
            <person name="Yue Q."/>
            <person name="Zhang X."/>
        </authorList>
    </citation>
    <scope>NUCLEOTIDE SEQUENCE [LARGE SCALE GENOMIC DNA]</scope>
    <source>
        <strain evidence="17 18">DSM 5745</strain>
    </source>
</reference>
<dbReference type="Pfam" id="PF07731">
    <property type="entry name" value="Cu-oxidase_2"/>
    <property type="match status" value="1"/>
</dbReference>
<feature type="domain" description="Plastocyanin-like" evidence="16">
    <location>
        <begin position="227"/>
        <end position="341"/>
    </location>
</feature>
<dbReference type="PANTHER" id="PTHR11709:SF502">
    <property type="entry name" value="MULTICOPPER OXIDASE"/>
    <property type="match status" value="1"/>
</dbReference>
<dbReference type="FunFam" id="2.60.40.420:FF:000021">
    <property type="entry name" value="Extracellular dihydrogeodin oxidase/laccase"/>
    <property type="match status" value="1"/>
</dbReference>
<dbReference type="Pfam" id="PF07732">
    <property type="entry name" value="Cu-oxidase_3"/>
    <property type="match status" value="1"/>
</dbReference>
<evidence type="ECO:0000259" key="16">
    <source>
        <dbReference type="Pfam" id="PF07732"/>
    </source>
</evidence>
<feature type="domain" description="Plastocyanin-like" evidence="14">
    <location>
        <begin position="352"/>
        <end position="499"/>
    </location>
</feature>
<dbReference type="OrthoDB" id="2121828at2759"/>
<dbReference type="GO" id="GO:0046274">
    <property type="term" value="P:lignin catabolic process"/>
    <property type="evidence" value="ECO:0007669"/>
    <property type="project" value="UniProtKB-KW"/>
</dbReference>
<dbReference type="FunFam" id="2.60.40.420:FF:000046">
    <property type="entry name" value="Multicopper oxidase"/>
    <property type="match status" value="1"/>
</dbReference>
<evidence type="ECO:0000256" key="12">
    <source>
        <dbReference type="ARBA" id="ARBA00023185"/>
    </source>
</evidence>
<evidence type="ECO:0000256" key="4">
    <source>
        <dbReference type="ARBA" id="ARBA00012297"/>
    </source>
</evidence>
<keyword evidence="5" id="KW-0479">Metal-binding</keyword>
<dbReference type="STRING" id="1810919.A0A3D8QVJ9"/>
<dbReference type="InterPro" id="IPR011706">
    <property type="entry name" value="Cu-oxidase_C"/>
</dbReference>
<evidence type="ECO:0000256" key="6">
    <source>
        <dbReference type="ARBA" id="ARBA00022729"/>
    </source>
</evidence>